<accession>A0A1W0VTJ0</accession>
<protein>
    <submittedName>
        <fullName evidence="2">Uncharacterized protein</fullName>
    </submittedName>
</protein>
<evidence type="ECO:0000256" key="1">
    <source>
        <dbReference type="SAM" id="MobiDB-lite"/>
    </source>
</evidence>
<dbReference type="Proteomes" id="UP000000768">
    <property type="component" value="Chromosome 10"/>
</dbReference>
<evidence type="ECO:0000313" key="2">
    <source>
        <dbReference type="EMBL" id="OQU76603.1"/>
    </source>
</evidence>
<name>A0A1W0VTJ0_SORBI</name>
<reference evidence="3" key="2">
    <citation type="journal article" date="2018" name="Plant J.">
        <title>The Sorghum bicolor reference genome: improved assembly, gene annotations, a transcriptome atlas, and signatures of genome organization.</title>
        <authorList>
            <person name="McCormick R.F."/>
            <person name="Truong S.K."/>
            <person name="Sreedasyam A."/>
            <person name="Jenkins J."/>
            <person name="Shu S."/>
            <person name="Sims D."/>
            <person name="Kennedy M."/>
            <person name="Amirebrahimi M."/>
            <person name="Weers B.D."/>
            <person name="McKinley B."/>
            <person name="Mattison A."/>
            <person name="Morishige D.T."/>
            <person name="Grimwood J."/>
            <person name="Schmutz J."/>
            <person name="Mullet J.E."/>
        </authorList>
    </citation>
    <scope>NUCLEOTIDE SEQUENCE [LARGE SCALE GENOMIC DNA]</scope>
    <source>
        <strain evidence="3">cv. BTx623</strain>
    </source>
</reference>
<reference evidence="2 3" key="1">
    <citation type="journal article" date="2009" name="Nature">
        <title>The Sorghum bicolor genome and the diversification of grasses.</title>
        <authorList>
            <person name="Paterson A.H."/>
            <person name="Bowers J.E."/>
            <person name="Bruggmann R."/>
            <person name="Dubchak I."/>
            <person name="Grimwood J."/>
            <person name="Gundlach H."/>
            <person name="Haberer G."/>
            <person name="Hellsten U."/>
            <person name="Mitros T."/>
            <person name="Poliakov A."/>
            <person name="Schmutz J."/>
            <person name="Spannagl M."/>
            <person name="Tang H."/>
            <person name="Wang X."/>
            <person name="Wicker T."/>
            <person name="Bharti A.K."/>
            <person name="Chapman J."/>
            <person name="Feltus F.A."/>
            <person name="Gowik U."/>
            <person name="Grigoriev I.V."/>
            <person name="Lyons E."/>
            <person name="Maher C.A."/>
            <person name="Martis M."/>
            <person name="Narechania A."/>
            <person name="Otillar R.P."/>
            <person name="Penning B.W."/>
            <person name="Salamov A.A."/>
            <person name="Wang Y."/>
            <person name="Zhang L."/>
            <person name="Carpita N.C."/>
            <person name="Freeling M."/>
            <person name="Gingle A.R."/>
            <person name="Hash C.T."/>
            <person name="Keller B."/>
            <person name="Klein P."/>
            <person name="Kresovich S."/>
            <person name="McCann M.C."/>
            <person name="Ming R."/>
            <person name="Peterson D.G."/>
            <person name="Mehboob-ur-Rahman"/>
            <person name="Ware D."/>
            <person name="Westhoff P."/>
            <person name="Mayer K.F."/>
            <person name="Messing J."/>
            <person name="Rokhsar D.S."/>
        </authorList>
    </citation>
    <scope>NUCLEOTIDE SEQUENCE [LARGE SCALE GENOMIC DNA]</scope>
    <source>
        <strain evidence="3">cv. BTx623</strain>
    </source>
</reference>
<dbReference type="Gramene" id="OQU76603">
    <property type="protein sequence ID" value="OQU76603"/>
    <property type="gene ID" value="SORBI_3010G173201"/>
</dbReference>
<dbReference type="InParanoid" id="A0A1W0VTJ0"/>
<dbReference type="EMBL" id="CM000769">
    <property type="protein sequence ID" value="OQU76603.1"/>
    <property type="molecule type" value="Genomic_DNA"/>
</dbReference>
<keyword evidence="3" id="KW-1185">Reference proteome</keyword>
<feature type="region of interest" description="Disordered" evidence="1">
    <location>
        <begin position="1"/>
        <end position="20"/>
    </location>
</feature>
<gene>
    <name evidence="2" type="ORF">SORBI_3010G173201</name>
</gene>
<sequence length="181" mass="18741">MPAFAPLPDGRGPTHRPPLPAALAPDCLAHQPLPIAPMAASTASSTERPGTTPVSRIVRPADNIPAARSARPSMLVVRDPAMAESMVAPAAPLCWTWGRGVGVWDPGAPSVVLLPRATPTLPLLVTATLALPVPASPSKMLPVTASPSQMQTVMETVGGHLFAILPLHAGMTSRNSQKGKR</sequence>
<organism evidence="2 3">
    <name type="scientific">Sorghum bicolor</name>
    <name type="common">Sorghum</name>
    <name type="synonym">Sorghum vulgare</name>
    <dbReference type="NCBI Taxonomy" id="4558"/>
    <lineage>
        <taxon>Eukaryota</taxon>
        <taxon>Viridiplantae</taxon>
        <taxon>Streptophyta</taxon>
        <taxon>Embryophyta</taxon>
        <taxon>Tracheophyta</taxon>
        <taxon>Spermatophyta</taxon>
        <taxon>Magnoliopsida</taxon>
        <taxon>Liliopsida</taxon>
        <taxon>Poales</taxon>
        <taxon>Poaceae</taxon>
        <taxon>PACMAD clade</taxon>
        <taxon>Panicoideae</taxon>
        <taxon>Andropogonodae</taxon>
        <taxon>Andropogoneae</taxon>
        <taxon>Sorghinae</taxon>
        <taxon>Sorghum</taxon>
    </lineage>
</organism>
<evidence type="ECO:0000313" key="3">
    <source>
        <dbReference type="Proteomes" id="UP000000768"/>
    </source>
</evidence>
<proteinExistence type="predicted"/>
<dbReference type="AlphaFoldDB" id="A0A1W0VTJ0"/>